<dbReference type="Proteomes" id="UP000265427">
    <property type="component" value="Unassembled WGS sequence"/>
</dbReference>
<name>A0A396ZXJ2_APHAT</name>
<sequence>MASHVDDTCDAAMPPKDLTNLDEDESKTMHDASPSLADASAVLEEPVVGTDSTSEQVHALELEKEALGIELGRSHAREARLRATAADLTERLEAATAATVRPENAESKQVDLLHQHIRQLQETLDEVERGRQHAVFKISELAARVHGTADNHAVEAEWIQKTKHDFELLNQRTRLLLAQQEERHAAALDVAMRRLSLEHAAAMDKLRLDNDIRWTEWRHEESRRMKEVEAAMEADKSSVRLAMKHNIESTRIHQRVTVPSPSTTTHSASSSPPSSLGMTTVDADTLVRMQLDALRTRRLDALKKLCLVRISIGRTRLYAAWMRWNVHGSSIHATKHLGAHSMATALTRCRQKAIRRRFQGWCLNTRLYHWQSIHNSVLNQILAVQRLHHVVYLRMVSFGRWRGDGRSAVGDDREMCQLRKEVTMLHDELAKTKAETWRCKRQMLQQFKQSAINSVMCIVQSSTIITRTMTEPALPPPTPLAATLVTLAALADKHTFIEYPLATPFTCASFQVDELVYVSTSTGKLKKSHPADDTSNGTSTGRLFARGKIVDVAPPQYPGRVKIEYKDGSAYHANPSRLTPQLFRPNAGSAQVGVIVTAKTDHYRRLARTQITSTDIVLEIGCDLGITVDSIADIVGPSNVIGVDKSHDSIQIAKDSYPRCRFVEMDIFHSRDDLIALAADCTKVLIDINGNRLLPAVVEALRLVLEGCHKVDLVIVKSVEMHRERCKK</sequence>
<dbReference type="VEuPathDB" id="FungiDB:H257_06060"/>
<accession>A0A396ZXJ2</accession>
<proteinExistence type="predicted"/>
<feature type="compositionally biased region" description="Low complexity" evidence="2">
    <location>
        <begin position="257"/>
        <end position="275"/>
    </location>
</feature>
<gene>
    <name evidence="3" type="ORF">DYB36_009420</name>
</gene>
<evidence type="ECO:0000313" key="4">
    <source>
        <dbReference type="Proteomes" id="UP000265427"/>
    </source>
</evidence>
<dbReference type="Gene3D" id="3.40.50.150">
    <property type="entry name" value="Vaccinia Virus protein VP39"/>
    <property type="match status" value="1"/>
</dbReference>
<feature type="coiled-coil region" evidence="1">
    <location>
        <begin position="78"/>
        <end position="130"/>
    </location>
</feature>
<keyword evidence="1" id="KW-0175">Coiled coil</keyword>
<dbReference type="InterPro" id="IPR029063">
    <property type="entry name" value="SAM-dependent_MTases_sf"/>
</dbReference>
<dbReference type="SUPFAM" id="SSF53335">
    <property type="entry name" value="S-adenosyl-L-methionine-dependent methyltransferases"/>
    <property type="match status" value="1"/>
</dbReference>
<feature type="region of interest" description="Disordered" evidence="2">
    <location>
        <begin position="257"/>
        <end position="277"/>
    </location>
</feature>
<evidence type="ECO:0000313" key="3">
    <source>
        <dbReference type="EMBL" id="RHX99991.1"/>
    </source>
</evidence>
<dbReference type="EMBL" id="QUSZ01008750">
    <property type="protein sequence ID" value="RHX99991.1"/>
    <property type="molecule type" value="Genomic_DNA"/>
</dbReference>
<evidence type="ECO:0000256" key="2">
    <source>
        <dbReference type="SAM" id="MobiDB-lite"/>
    </source>
</evidence>
<protein>
    <recommendedName>
        <fullName evidence="5">Methyltransferase domain-containing protein</fullName>
    </recommendedName>
</protein>
<evidence type="ECO:0008006" key="5">
    <source>
        <dbReference type="Google" id="ProtNLM"/>
    </source>
</evidence>
<dbReference type="VEuPathDB" id="FungiDB:H257_06059"/>
<dbReference type="AlphaFoldDB" id="A0A396ZXJ2"/>
<comment type="caution">
    <text evidence="3">The sequence shown here is derived from an EMBL/GenBank/DDBJ whole genome shotgun (WGS) entry which is preliminary data.</text>
</comment>
<reference evidence="3 4" key="1">
    <citation type="submission" date="2018-08" db="EMBL/GenBank/DDBJ databases">
        <title>Aphanomyces genome sequencing and annotation.</title>
        <authorList>
            <person name="Minardi D."/>
            <person name="Oidtmann B."/>
            <person name="Van Der Giezen M."/>
            <person name="Studholme D.J."/>
        </authorList>
    </citation>
    <scope>NUCLEOTIDE SEQUENCE [LARGE SCALE GENOMIC DNA]</scope>
    <source>
        <strain evidence="3 4">Kv</strain>
    </source>
</reference>
<feature type="region of interest" description="Disordered" evidence="2">
    <location>
        <begin position="1"/>
        <end position="34"/>
    </location>
</feature>
<organism evidence="3 4">
    <name type="scientific">Aphanomyces astaci</name>
    <name type="common">Crayfish plague agent</name>
    <dbReference type="NCBI Taxonomy" id="112090"/>
    <lineage>
        <taxon>Eukaryota</taxon>
        <taxon>Sar</taxon>
        <taxon>Stramenopiles</taxon>
        <taxon>Oomycota</taxon>
        <taxon>Saprolegniomycetes</taxon>
        <taxon>Saprolegniales</taxon>
        <taxon>Verrucalvaceae</taxon>
        <taxon>Aphanomyces</taxon>
    </lineage>
</organism>
<evidence type="ECO:0000256" key="1">
    <source>
        <dbReference type="SAM" id="Coils"/>
    </source>
</evidence>